<dbReference type="InterPro" id="IPR010998">
    <property type="entry name" value="Integrase_recombinase_N"/>
</dbReference>
<dbReference type="InterPro" id="IPR004107">
    <property type="entry name" value="Integrase_SAM-like_N"/>
</dbReference>
<dbReference type="Pfam" id="PF02899">
    <property type="entry name" value="Phage_int_SAM_1"/>
    <property type="match status" value="1"/>
</dbReference>
<organism evidence="7 8">
    <name type="scientific">Nonomuraea monospora</name>
    <dbReference type="NCBI Taxonomy" id="568818"/>
    <lineage>
        <taxon>Bacteria</taxon>
        <taxon>Bacillati</taxon>
        <taxon>Actinomycetota</taxon>
        <taxon>Actinomycetes</taxon>
        <taxon>Streptosporangiales</taxon>
        <taxon>Streptosporangiaceae</taxon>
        <taxon>Nonomuraea</taxon>
    </lineage>
</organism>
<name>A0ABP5P8G8_9ACTN</name>
<evidence type="ECO:0000256" key="1">
    <source>
        <dbReference type="ARBA" id="ARBA00022908"/>
    </source>
</evidence>
<dbReference type="Gene3D" id="1.10.443.10">
    <property type="entry name" value="Intergrase catalytic core"/>
    <property type="match status" value="1"/>
</dbReference>
<evidence type="ECO:0000256" key="3">
    <source>
        <dbReference type="ARBA" id="ARBA00023172"/>
    </source>
</evidence>
<evidence type="ECO:0000256" key="2">
    <source>
        <dbReference type="ARBA" id="ARBA00023125"/>
    </source>
</evidence>
<protein>
    <submittedName>
        <fullName evidence="7">Site-specific integrase</fullName>
    </submittedName>
</protein>
<evidence type="ECO:0000313" key="7">
    <source>
        <dbReference type="EMBL" id="GAA2208037.1"/>
    </source>
</evidence>
<evidence type="ECO:0000256" key="4">
    <source>
        <dbReference type="PROSITE-ProRule" id="PRU01248"/>
    </source>
</evidence>
<dbReference type="InterPro" id="IPR011010">
    <property type="entry name" value="DNA_brk_join_enz"/>
</dbReference>
<dbReference type="Proteomes" id="UP001499843">
    <property type="component" value="Unassembled WGS sequence"/>
</dbReference>
<keyword evidence="1" id="KW-0229">DNA integration</keyword>
<sequence length="377" mass="42720">MGSMSRPLSLVQRVLMPGSSLESWTVLGDDDAVLEPMERYLAYLTDIERSPNTIKAYAHDLKDWFVFLDQRGLDWREVRLEDLGEFVAWLRLPPAGRDGRLALLPSADHHCGTTTVNRKLSAVSGFCVFHARHGVDLGDLVTELQPVRHRRSGWKPFLYHLSGNEPERRRTIKLKAPRHRPKLVTAVQVQAILDACDRLRDRFLLSVLWESGVRIGEALGLRHEDLAVAERELTVVRRVNDNRARAKSPSSRTIPVGASLMRLYADYLHDEYGDLDSDYVFVSLWAGQHGRPLTYAAVYDLVVRLRRRTGIDFDPHWYRHAYATRLLRGGAPIEVVSTLLGHSSIATTSDVYGHLTAEDARRALEAAGFLTGQEVRW</sequence>
<evidence type="ECO:0000259" key="5">
    <source>
        <dbReference type="PROSITE" id="PS51898"/>
    </source>
</evidence>
<dbReference type="InterPro" id="IPR002104">
    <property type="entry name" value="Integrase_catalytic"/>
</dbReference>
<keyword evidence="8" id="KW-1185">Reference proteome</keyword>
<reference evidence="8" key="1">
    <citation type="journal article" date="2019" name="Int. J. Syst. Evol. Microbiol.">
        <title>The Global Catalogue of Microorganisms (GCM) 10K type strain sequencing project: providing services to taxonomists for standard genome sequencing and annotation.</title>
        <authorList>
            <consortium name="The Broad Institute Genomics Platform"/>
            <consortium name="The Broad Institute Genome Sequencing Center for Infectious Disease"/>
            <person name="Wu L."/>
            <person name="Ma J."/>
        </authorList>
    </citation>
    <scope>NUCLEOTIDE SEQUENCE [LARGE SCALE GENOMIC DNA]</scope>
    <source>
        <strain evidence="8">JCM 16114</strain>
    </source>
</reference>
<comment type="caution">
    <text evidence="7">The sequence shown here is derived from an EMBL/GenBank/DDBJ whole genome shotgun (WGS) entry which is preliminary data.</text>
</comment>
<accession>A0ABP5P8G8</accession>
<dbReference type="PANTHER" id="PTHR30349">
    <property type="entry name" value="PHAGE INTEGRASE-RELATED"/>
    <property type="match status" value="1"/>
</dbReference>
<dbReference type="Pfam" id="PF00589">
    <property type="entry name" value="Phage_integrase"/>
    <property type="match status" value="1"/>
</dbReference>
<dbReference type="PROSITE" id="PS51900">
    <property type="entry name" value="CB"/>
    <property type="match status" value="1"/>
</dbReference>
<dbReference type="EMBL" id="BAAAQX010000008">
    <property type="protein sequence ID" value="GAA2208037.1"/>
    <property type="molecule type" value="Genomic_DNA"/>
</dbReference>
<dbReference type="InterPro" id="IPR050090">
    <property type="entry name" value="Tyrosine_recombinase_XerCD"/>
</dbReference>
<keyword evidence="2 4" id="KW-0238">DNA-binding</keyword>
<dbReference type="SUPFAM" id="SSF56349">
    <property type="entry name" value="DNA breaking-rejoining enzymes"/>
    <property type="match status" value="1"/>
</dbReference>
<dbReference type="Gene3D" id="1.10.150.130">
    <property type="match status" value="1"/>
</dbReference>
<proteinExistence type="predicted"/>
<evidence type="ECO:0000313" key="8">
    <source>
        <dbReference type="Proteomes" id="UP001499843"/>
    </source>
</evidence>
<dbReference type="InterPro" id="IPR013762">
    <property type="entry name" value="Integrase-like_cat_sf"/>
</dbReference>
<dbReference type="PROSITE" id="PS51898">
    <property type="entry name" value="TYR_RECOMBINASE"/>
    <property type="match status" value="1"/>
</dbReference>
<keyword evidence="3" id="KW-0233">DNA recombination</keyword>
<evidence type="ECO:0000259" key="6">
    <source>
        <dbReference type="PROSITE" id="PS51900"/>
    </source>
</evidence>
<gene>
    <name evidence="7" type="ORF">GCM10009850_034950</name>
</gene>
<dbReference type="InterPro" id="IPR044068">
    <property type="entry name" value="CB"/>
</dbReference>
<feature type="domain" description="Core-binding (CB)" evidence="6">
    <location>
        <begin position="31"/>
        <end position="131"/>
    </location>
</feature>
<feature type="domain" description="Tyr recombinase" evidence="5">
    <location>
        <begin position="179"/>
        <end position="365"/>
    </location>
</feature>